<reference evidence="4" key="1">
    <citation type="submission" date="2016-03" db="EMBL/GenBank/DDBJ databases">
        <authorList>
            <person name="Ploux O."/>
        </authorList>
    </citation>
    <scope>NUCLEOTIDE SEQUENCE [LARGE SCALE GENOMIC DNA]</scope>
    <source>
        <strain evidence="4">UK7</strain>
    </source>
</reference>
<dbReference type="Proteomes" id="UP000178129">
    <property type="component" value="Unassembled WGS sequence"/>
</dbReference>
<gene>
    <name evidence="3" type="ORF">RCO7_05436</name>
</gene>
<dbReference type="InParanoid" id="A0A1E1KUZ4"/>
<dbReference type="AlphaFoldDB" id="A0A1E1KUZ4"/>
<feature type="active site" description="Charge relay system" evidence="1">
    <location>
        <position position="83"/>
    </location>
</feature>
<feature type="active site" description="Acyl-ester intermediate" evidence="1">
    <location>
        <position position="181"/>
    </location>
</feature>
<protein>
    <recommendedName>
        <fullName evidence="2">Amidase domain-containing protein</fullName>
    </recommendedName>
</protein>
<evidence type="ECO:0000256" key="1">
    <source>
        <dbReference type="PIRSR" id="PIRSR001221-1"/>
    </source>
</evidence>
<dbReference type="PANTHER" id="PTHR42678">
    <property type="entry name" value="AMIDASE"/>
    <property type="match status" value="1"/>
</dbReference>
<dbReference type="PIRSF" id="PIRSF001221">
    <property type="entry name" value="Amidase_fungi"/>
    <property type="match status" value="1"/>
</dbReference>
<evidence type="ECO:0000259" key="2">
    <source>
        <dbReference type="Pfam" id="PF01425"/>
    </source>
</evidence>
<dbReference type="Gene3D" id="3.90.1300.10">
    <property type="entry name" value="Amidase signature (AS) domain"/>
    <property type="match status" value="1"/>
</dbReference>
<dbReference type="STRING" id="914237.A0A1E1KUZ4"/>
<feature type="domain" description="Amidase" evidence="2">
    <location>
        <begin position="25"/>
        <end position="477"/>
    </location>
</feature>
<proteinExistence type="predicted"/>
<evidence type="ECO:0000313" key="3">
    <source>
        <dbReference type="EMBL" id="CZT01957.1"/>
    </source>
</evidence>
<organism evidence="3 4">
    <name type="scientific">Rhynchosporium graminicola</name>
    <dbReference type="NCBI Taxonomy" id="2792576"/>
    <lineage>
        <taxon>Eukaryota</taxon>
        <taxon>Fungi</taxon>
        <taxon>Dikarya</taxon>
        <taxon>Ascomycota</taxon>
        <taxon>Pezizomycotina</taxon>
        <taxon>Leotiomycetes</taxon>
        <taxon>Helotiales</taxon>
        <taxon>Ploettnerulaceae</taxon>
        <taxon>Rhynchosporium</taxon>
    </lineage>
</organism>
<dbReference type="Pfam" id="PF01425">
    <property type="entry name" value="Amidase"/>
    <property type="match status" value="1"/>
</dbReference>
<dbReference type="InterPro" id="IPR036928">
    <property type="entry name" value="AS_sf"/>
</dbReference>
<feature type="active site" description="Charge relay system" evidence="1">
    <location>
        <position position="157"/>
    </location>
</feature>
<comment type="caution">
    <text evidence="3">The sequence shown here is derived from an EMBL/GenBank/DDBJ whole genome shotgun (WGS) entry which is preliminary data.</text>
</comment>
<dbReference type="InterPro" id="IPR023631">
    <property type="entry name" value="Amidase_dom"/>
</dbReference>
<dbReference type="SUPFAM" id="SSF75304">
    <property type="entry name" value="Amidase signature (AS) enzymes"/>
    <property type="match status" value="1"/>
</dbReference>
<dbReference type="EMBL" id="FJUW01000023">
    <property type="protein sequence ID" value="CZT01957.1"/>
    <property type="molecule type" value="Genomic_DNA"/>
</dbReference>
<name>A0A1E1KUZ4_9HELO</name>
<keyword evidence="4" id="KW-1185">Reference proteome</keyword>
<dbReference type="PANTHER" id="PTHR42678:SF5">
    <property type="entry name" value="GLUTAMYL-TRNA(GLN) AMIDOTRANSFERASE SUBUNIT A"/>
    <property type="match status" value="1"/>
</dbReference>
<accession>A0A1E1KUZ4</accession>
<evidence type="ECO:0000313" key="4">
    <source>
        <dbReference type="Proteomes" id="UP000178129"/>
    </source>
</evidence>
<sequence>MPSLHELTIDQVHHAYKSGVYTCRELVEAYIARIKALDQAGPKLNAITVISTSCLKEADALDVHLKEHGSFSGSLHGIPVIVKDQCDTKGISTAYGNISCVHTPTEDSTLVAKLRAAGAIILAKSTMPDFAASFNSASSLSGITLNPYDTSRETGGSSAGTGAAIAANMGLIGVGEDTGGSIRVPASFCNLVGLRPTVGLISRCGLSPLVKLQDTPGPMTRTVRDAALMLDVLAGYDSKDSYTATAVLAGPPAGGSYASNLSEVSLNKARIGVLNSEFDRNERSEAKGVSQIVREALTQIEKTGAMLIDIEIPNLDFYIEESSAYMSRSRYDIDNFLTKHPVLIGVDFDSIYAAKNYHQSLPLFRAMGAPGSIKHPYDDLSYGKCLDVQQTFQQVVIGIMAQHNLDAIAFPSVQIPAPLVTDVLGSRFEEYFPTNTSIASQLHHPAISIPVGFTEQEGGLPVGLEFIGLPYTEQKLLELAYGVEALIKARKAPSFDCLQKGV</sequence>